<accession>A0A1S7TYS2</accession>
<reference evidence="1" key="1">
    <citation type="submission" date="2016-01" db="EMBL/GenBank/DDBJ databases">
        <authorList>
            <person name="Regsiter A."/>
            <person name="william w."/>
        </authorList>
    </citation>
    <scope>NUCLEOTIDE SEQUENCE</scope>
    <source>
        <strain evidence="1">NCPPB 1641</strain>
    </source>
</reference>
<evidence type="ECO:0000313" key="1">
    <source>
        <dbReference type="EMBL" id="CVI59467.1"/>
    </source>
</evidence>
<dbReference type="AlphaFoldDB" id="A0A1S7TYS2"/>
<evidence type="ECO:0000313" key="2">
    <source>
        <dbReference type="Proteomes" id="UP000192140"/>
    </source>
</evidence>
<gene>
    <name evidence="1" type="ORF">AGR7A_Lc120554</name>
</gene>
<comment type="caution">
    <text evidence="1">The sequence shown here is derived from an EMBL/GenBank/DDBJ whole genome shotgun (WGS) entry which is preliminary data.</text>
</comment>
<name>A0A1S7TYS2_9HYPH</name>
<organism evidence="1 2">
    <name type="scientific">Agrobacterium deltaense NCPPB 1641</name>
    <dbReference type="NCBI Taxonomy" id="1183425"/>
    <lineage>
        <taxon>Bacteria</taxon>
        <taxon>Pseudomonadati</taxon>
        <taxon>Pseudomonadota</taxon>
        <taxon>Alphaproteobacteria</taxon>
        <taxon>Hyphomicrobiales</taxon>
        <taxon>Rhizobiaceae</taxon>
        <taxon>Rhizobium/Agrobacterium group</taxon>
        <taxon>Agrobacterium</taxon>
    </lineage>
</organism>
<sequence length="166" mass="17722">MFQDAWFHRIKSAQRDLIKLVGGIERAAEISSISKSHIGRMNNAADPELMPLSAVHALEDDCGVPVVTSAMAELSGRRLSDPDLDRQADICVQQAKAALIAKVGELMSSSAAASSDGFFSVAESRQMDRISNEIEQATAKFRQALAVVAARGGEIVGLRVVKGGEQ</sequence>
<keyword evidence="2" id="KW-1185">Reference proteome</keyword>
<dbReference type="EMBL" id="FCNP01000033">
    <property type="protein sequence ID" value="CVI59467.1"/>
    <property type="molecule type" value="Genomic_DNA"/>
</dbReference>
<dbReference type="Proteomes" id="UP000192140">
    <property type="component" value="Unassembled WGS sequence"/>
</dbReference>
<protein>
    <submittedName>
        <fullName evidence="1">Uncharacterized protein</fullName>
    </submittedName>
</protein>
<dbReference type="RefSeq" id="WP_080838244.1">
    <property type="nucleotide sequence ID" value="NZ_LT009776.1"/>
</dbReference>
<proteinExistence type="predicted"/>